<dbReference type="Proteomes" id="UP000280834">
    <property type="component" value="Unassembled WGS sequence"/>
</dbReference>
<dbReference type="EMBL" id="UZAG01001521">
    <property type="protein sequence ID" value="VDO11508.1"/>
    <property type="molecule type" value="Genomic_DNA"/>
</dbReference>
<protein>
    <submittedName>
        <fullName evidence="1">Uncharacterized protein</fullName>
    </submittedName>
</protein>
<evidence type="ECO:0000313" key="2">
    <source>
        <dbReference type="Proteomes" id="UP000280834"/>
    </source>
</evidence>
<proteinExistence type="predicted"/>
<keyword evidence="2" id="KW-1185">Reference proteome</keyword>
<evidence type="ECO:0000313" key="1">
    <source>
        <dbReference type="EMBL" id="VDO11508.1"/>
    </source>
</evidence>
<accession>A0A3P7W1V6</accession>
<organism evidence="1 2">
    <name type="scientific">Brugia timori</name>
    <dbReference type="NCBI Taxonomy" id="42155"/>
    <lineage>
        <taxon>Eukaryota</taxon>
        <taxon>Metazoa</taxon>
        <taxon>Ecdysozoa</taxon>
        <taxon>Nematoda</taxon>
        <taxon>Chromadorea</taxon>
        <taxon>Rhabditida</taxon>
        <taxon>Spirurina</taxon>
        <taxon>Spiruromorpha</taxon>
        <taxon>Filarioidea</taxon>
        <taxon>Onchocercidae</taxon>
        <taxon>Brugia</taxon>
    </lineage>
</organism>
<gene>
    <name evidence="1" type="ORF">BTMF_LOCUS1985</name>
</gene>
<name>A0A3P7W1V6_9BILA</name>
<dbReference type="AlphaFoldDB" id="A0A3P7W1V6"/>
<reference evidence="1 2" key="1">
    <citation type="submission" date="2018-11" db="EMBL/GenBank/DDBJ databases">
        <authorList>
            <consortium name="Pathogen Informatics"/>
        </authorList>
    </citation>
    <scope>NUCLEOTIDE SEQUENCE [LARGE SCALE GENOMIC DNA]</scope>
</reference>
<sequence length="54" mass="5829">MSGNSSGSGPNAAKVEGSPRFRFSPFSLVVRFLKGVKYNVVFIEILQSSTFSSL</sequence>